<feature type="binding site" evidence="5">
    <location>
        <position position="349"/>
    </location>
    <ligand>
        <name>Ca(2+)</name>
        <dbReference type="ChEBI" id="CHEBI:29108"/>
    </ligand>
</feature>
<dbReference type="Gene3D" id="2.30.120.10">
    <property type="match status" value="1"/>
</dbReference>
<dbReference type="InterPro" id="IPR014395">
    <property type="entry name" value="Pen/GL7ACA/AHL_acylase"/>
</dbReference>
<keyword evidence="5" id="KW-0106">Calcium</keyword>
<dbReference type="CDD" id="cd03747">
    <property type="entry name" value="Ntn_PGA_like"/>
    <property type="match status" value="1"/>
</dbReference>
<accession>A0A239ALS6</accession>
<proteinExistence type="inferred from homology"/>
<evidence type="ECO:0000313" key="7">
    <source>
        <dbReference type="Proteomes" id="UP000198480"/>
    </source>
</evidence>
<evidence type="ECO:0000256" key="5">
    <source>
        <dbReference type="PIRSR" id="PIRSR001227-2"/>
    </source>
</evidence>
<keyword evidence="3" id="KW-0865">Zymogen</keyword>
<reference evidence="7" key="1">
    <citation type="submission" date="2017-06" db="EMBL/GenBank/DDBJ databases">
        <authorList>
            <person name="Varghese N."/>
            <person name="Submissions S."/>
        </authorList>
    </citation>
    <scope>NUCLEOTIDE SEQUENCE [LARGE SCALE GENOMIC DNA]</scope>
    <source>
        <strain evidence="7">5C</strain>
    </source>
</reference>
<keyword evidence="7" id="KW-1185">Reference proteome</keyword>
<evidence type="ECO:0000256" key="1">
    <source>
        <dbReference type="ARBA" id="ARBA00006586"/>
    </source>
</evidence>
<dbReference type="OrthoDB" id="9759796at2"/>
<dbReference type="GO" id="GO:0016811">
    <property type="term" value="F:hydrolase activity, acting on carbon-nitrogen (but not peptide) bonds, in linear amides"/>
    <property type="evidence" value="ECO:0007669"/>
    <property type="project" value="InterPro"/>
</dbReference>
<dbReference type="GO" id="GO:0046872">
    <property type="term" value="F:metal ion binding"/>
    <property type="evidence" value="ECO:0007669"/>
    <property type="project" value="UniProtKB-KW"/>
</dbReference>
<dbReference type="EMBL" id="FZOK01000001">
    <property type="protein sequence ID" value="SNR96607.1"/>
    <property type="molecule type" value="Genomic_DNA"/>
</dbReference>
<comment type="similarity">
    <text evidence="1">Belongs to the peptidase S45 family.</text>
</comment>
<dbReference type="GO" id="GO:0017000">
    <property type="term" value="P:antibiotic biosynthetic process"/>
    <property type="evidence" value="ECO:0007669"/>
    <property type="project" value="InterPro"/>
</dbReference>
<dbReference type="AlphaFoldDB" id="A0A239ALS6"/>
<dbReference type="SUPFAM" id="SSF56235">
    <property type="entry name" value="N-terminal nucleophile aminohydrolases (Ntn hydrolases)"/>
    <property type="match status" value="1"/>
</dbReference>
<keyword evidence="5" id="KW-0479">Metal-binding</keyword>
<evidence type="ECO:0000256" key="4">
    <source>
        <dbReference type="PIRSR" id="PIRSR001227-1"/>
    </source>
</evidence>
<sequence length="807" mass="92191">MKYISFALALIITISLGVALSLQFGSIPPLGKLLDPNHGFWQNSYSEDQLVKEEIRLTGLTSPVTIQYDENLIPHIFAQNEIDLYRAQGYVTAQNRLWQMEFQTMAAAGRISEIVGPIAIDLDRMTRRKGMPFAAEQGIQFLENNDPETFKLVQAYSEGVNQYIDGLTVARMPIEYKILNYKPERWSPYKSLLLLKYMADMLVGDRDLEYTNLRTILGPELLEKLFPLFPEENDPVIEAEKLWDFTPLEVSKPEGINYPNDSIFVKTMPQPEPGVGSNNWAVSGSKTASGRTILANDPHLSLNLPSLWYAMQLTTPNHSVKGATLPGALGIISGFNENIAWGVTNATRDTRDWYAITFKNDDRTEYLYNDQWIQSTFRIEEIKVKGEASYLDTVVYTHHGPVVYDQSFRAERQDVNFALKWTAHLPSNEQKTFILLNKGKSHDDYIAALEYYTSPAQNFVFASKSGDIAMKVQGRFPLKWEDQGRFLMDGNDPRMEWKDFIPNEHHAATLNPARGFVASANQHSVDPSYPYYVFDNSFEHYRNRRLNQRLSEMNQITVGDMMELQFDNFHLHAYEALPIMMNYIKADSLINAGAENVAYLKDLADWNFFTFPNQTAPTLFHLWWRYLHRSIWEDLRKSDLPVVLPNNYQTVKLLTNEPTSFLFDKKTTAQIESAKDHVLASFDSMIVQVKKLKEEKGDYTWVNHKNTTIQHLVPNFKSFSFEGIYTGGGAGILNATSERHGASWRMVVELGDEPEAFGIYPGGQSGNPGSKYYDSFLKKWANGEYVNFKLQKIQDSQSTLFSTTLKP</sequence>
<evidence type="ECO:0000256" key="2">
    <source>
        <dbReference type="ARBA" id="ARBA00022801"/>
    </source>
</evidence>
<feature type="binding site" evidence="5">
    <location>
        <position position="352"/>
    </location>
    <ligand>
        <name>Ca(2+)</name>
        <dbReference type="ChEBI" id="CHEBI:29108"/>
    </ligand>
</feature>
<dbReference type="Gene3D" id="1.10.439.10">
    <property type="entry name" value="Penicillin Amidohydrolase, domain 1"/>
    <property type="match status" value="1"/>
</dbReference>
<dbReference type="RefSeq" id="WP_089237148.1">
    <property type="nucleotide sequence ID" value="NZ_FZOK01000001.1"/>
</dbReference>
<dbReference type="Gene3D" id="1.10.1400.10">
    <property type="match status" value="1"/>
</dbReference>
<dbReference type="InterPro" id="IPR043147">
    <property type="entry name" value="Penicillin_amidase_A-knob"/>
</dbReference>
<dbReference type="InterPro" id="IPR043146">
    <property type="entry name" value="Penicillin_amidase_N_B-knob"/>
</dbReference>
<evidence type="ECO:0000313" key="6">
    <source>
        <dbReference type="EMBL" id="SNR96607.1"/>
    </source>
</evidence>
<dbReference type="PANTHER" id="PTHR34218:SF4">
    <property type="entry name" value="ACYL-HOMOSERINE LACTONE ACYLASE QUIP"/>
    <property type="match status" value="1"/>
</dbReference>
<dbReference type="InterPro" id="IPR023343">
    <property type="entry name" value="Penicillin_amidase_dom1"/>
</dbReference>
<dbReference type="PANTHER" id="PTHR34218">
    <property type="entry name" value="PEPTIDASE S45 PENICILLIN AMIDASE"/>
    <property type="match status" value="1"/>
</dbReference>
<dbReference type="InterPro" id="IPR029055">
    <property type="entry name" value="Ntn_hydrolases_N"/>
</dbReference>
<dbReference type="InterPro" id="IPR002692">
    <property type="entry name" value="S45"/>
</dbReference>
<dbReference type="Gene3D" id="3.60.20.10">
    <property type="entry name" value="Glutamine Phosphoribosylpyrophosphate, subunit 1, domain 1"/>
    <property type="match status" value="1"/>
</dbReference>
<gene>
    <name evidence="6" type="ORF">SAMN06295967_101261</name>
</gene>
<organism evidence="6 7">
    <name type="scientific">Belliella buryatensis</name>
    <dbReference type="NCBI Taxonomy" id="1500549"/>
    <lineage>
        <taxon>Bacteria</taxon>
        <taxon>Pseudomonadati</taxon>
        <taxon>Bacteroidota</taxon>
        <taxon>Cytophagia</taxon>
        <taxon>Cytophagales</taxon>
        <taxon>Cyclobacteriaceae</taxon>
        <taxon>Belliella</taxon>
    </lineage>
</organism>
<keyword evidence="2" id="KW-0378">Hydrolase</keyword>
<dbReference type="Pfam" id="PF01804">
    <property type="entry name" value="Penicil_amidase"/>
    <property type="match status" value="1"/>
</dbReference>
<dbReference type="PIRSF" id="PIRSF001227">
    <property type="entry name" value="Pen_acylase"/>
    <property type="match status" value="1"/>
</dbReference>
<dbReference type="Proteomes" id="UP000198480">
    <property type="component" value="Unassembled WGS sequence"/>
</dbReference>
<name>A0A239ALS6_9BACT</name>
<protein>
    <submittedName>
        <fullName evidence="6">Penicillin amidase</fullName>
    </submittedName>
</protein>
<evidence type="ECO:0000256" key="3">
    <source>
        <dbReference type="ARBA" id="ARBA00023145"/>
    </source>
</evidence>
<feature type="active site" description="Nucleophile" evidence="4">
    <location>
        <position position="277"/>
    </location>
</feature>
<comment type="cofactor">
    <cofactor evidence="5">
        <name>Ca(2+)</name>
        <dbReference type="ChEBI" id="CHEBI:29108"/>
    </cofactor>
    <text evidence="5">Binds 1 Ca(2+) ion per dimer.</text>
</comment>